<dbReference type="RefSeq" id="WP_256310119.1">
    <property type="nucleotide sequence ID" value="NZ_JANGAC010000001.1"/>
</dbReference>
<dbReference type="Gene3D" id="3.40.50.410">
    <property type="entry name" value="von Willebrand factor, type A domain"/>
    <property type="match status" value="1"/>
</dbReference>
<dbReference type="EMBL" id="JANGAC010000001">
    <property type="protein sequence ID" value="MCQ4921603.1"/>
    <property type="molecule type" value="Genomic_DNA"/>
</dbReference>
<proteinExistence type="predicted"/>
<dbReference type="InterPro" id="IPR036465">
    <property type="entry name" value="vWFA_dom_sf"/>
</dbReference>
<dbReference type="SUPFAM" id="SSF53300">
    <property type="entry name" value="vWA-like"/>
    <property type="match status" value="1"/>
</dbReference>
<feature type="domain" description="VWFA" evidence="2">
    <location>
        <begin position="205"/>
        <end position="430"/>
    </location>
</feature>
<evidence type="ECO:0000313" key="4">
    <source>
        <dbReference type="Proteomes" id="UP001524478"/>
    </source>
</evidence>
<dbReference type="InterPro" id="IPR002035">
    <property type="entry name" value="VWF_A"/>
</dbReference>
<comment type="caution">
    <text evidence="3">The sequence shown here is derived from an EMBL/GenBank/DDBJ whole genome shotgun (WGS) entry which is preliminary data.</text>
</comment>
<feature type="transmembrane region" description="Helical" evidence="1">
    <location>
        <begin position="12"/>
        <end position="34"/>
    </location>
</feature>
<accession>A0ABT1S558</accession>
<protein>
    <submittedName>
        <fullName evidence="3">Prepilin-type N-terminal cleavage/methylation domain-containing protein</fullName>
    </submittedName>
</protein>
<dbReference type="PROSITE" id="PS50234">
    <property type="entry name" value="VWFA"/>
    <property type="match status" value="1"/>
</dbReference>
<keyword evidence="1" id="KW-0812">Transmembrane</keyword>
<name>A0ABT1S558_9FIRM</name>
<dbReference type="NCBIfam" id="TIGR02532">
    <property type="entry name" value="IV_pilin_GFxxxE"/>
    <property type="match status" value="1"/>
</dbReference>
<keyword evidence="4" id="KW-1185">Reference proteome</keyword>
<sequence length="534" mass="59948">MNKRKGFTLIELIIAIGIGFMVMIIAYNILFIGIRGHSSTFKSFENQADIRYAIETTNNAIRFSTVGFMVTEDDFKPIVENGDIKGLVKPWNYIGLGPDKKSIVHYKYVSIDGKTGYYKMDVLTNGLEDLIYDLKFTKPRETQEDKIIRYILNVSNNRKSDTIATEVEAINALHIIDWGDAKKPAIALAYRTEETPEIHKRPVAAISMVLDTSGSMNWGMNGEGTTTTGINGNNPVRLNLLKNTLNDPNGGLFSIFEESDVYVSLVPFSYNANMPHSNYNSKDVNRIDLSSFYNVKVNDEKNKLQTMVNALTADGATNTGDGMRRAYYQLKKFNENKSSYGLNSKQQVKNYMVVLVDGVTTAGSANINIRRNGYGYFDSFLTSIEDIGIFYTNNRNLSGYGWLAGKHPSGYSYYLTNQKHSVGNGVSLDITYGEPYVQKIGEMIQGSKTIDQAFIIGYSNSKDRYGKFYELESVINIARSFGITVGDNEANEKFINNDFVFVATDRESLREAFENIGGYINEELWQIDGPKLKP</sequence>
<evidence type="ECO:0000313" key="3">
    <source>
        <dbReference type="EMBL" id="MCQ4921603.1"/>
    </source>
</evidence>
<evidence type="ECO:0000259" key="2">
    <source>
        <dbReference type="PROSITE" id="PS50234"/>
    </source>
</evidence>
<dbReference type="Proteomes" id="UP001524478">
    <property type="component" value="Unassembled WGS sequence"/>
</dbReference>
<keyword evidence="1" id="KW-0472">Membrane</keyword>
<dbReference type="PROSITE" id="PS00409">
    <property type="entry name" value="PROKAR_NTER_METHYL"/>
    <property type="match status" value="1"/>
</dbReference>
<gene>
    <name evidence="3" type="ORF">NE686_00780</name>
</gene>
<keyword evidence="1" id="KW-1133">Transmembrane helix</keyword>
<reference evidence="3 4" key="1">
    <citation type="submission" date="2022-06" db="EMBL/GenBank/DDBJ databases">
        <title>Isolation of gut microbiota from human fecal samples.</title>
        <authorList>
            <person name="Pamer E.G."/>
            <person name="Barat B."/>
            <person name="Waligurski E."/>
            <person name="Medina S."/>
            <person name="Paddock L."/>
            <person name="Mostad J."/>
        </authorList>
    </citation>
    <scope>NUCLEOTIDE SEQUENCE [LARGE SCALE GENOMIC DNA]</scope>
    <source>
        <strain evidence="3 4">DFI.7.95</strain>
    </source>
</reference>
<dbReference type="Pfam" id="PF07963">
    <property type="entry name" value="N_methyl"/>
    <property type="match status" value="1"/>
</dbReference>
<organism evidence="3 4">
    <name type="scientific">Tissierella carlieri</name>
    <dbReference type="NCBI Taxonomy" id="689904"/>
    <lineage>
        <taxon>Bacteria</taxon>
        <taxon>Bacillati</taxon>
        <taxon>Bacillota</taxon>
        <taxon>Tissierellia</taxon>
        <taxon>Tissierellales</taxon>
        <taxon>Tissierellaceae</taxon>
        <taxon>Tissierella</taxon>
    </lineage>
</organism>
<evidence type="ECO:0000256" key="1">
    <source>
        <dbReference type="SAM" id="Phobius"/>
    </source>
</evidence>
<dbReference type="InterPro" id="IPR012902">
    <property type="entry name" value="N_methyl_site"/>
</dbReference>